<dbReference type="Pfam" id="PF00702">
    <property type="entry name" value="Hydrolase"/>
    <property type="match status" value="1"/>
</dbReference>
<dbReference type="OrthoDB" id="146001at2157"/>
<dbReference type="GO" id="GO:0016020">
    <property type="term" value="C:membrane"/>
    <property type="evidence" value="ECO:0007669"/>
    <property type="project" value="TreeGrafter"/>
</dbReference>
<reference evidence="2 3" key="1">
    <citation type="submission" date="2017-11" db="EMBL/GenBank/DDBJ databases">
        <title>Isolation and Characterization of Methanofollis Species from Methane Seep Offshore SW Taiwan.</title>
        <authorList>
            <person name="Teng N.-H."/>
            <person name="Lai M.-C."/>
            <person name="Chen S.-C."/>
        </authorList>
    </citation>
    <scope>NUCLEOTIDE SEQUENCE [LARGE SCALE GENOMIC DNA]</scope>
    <source>
        <strain evidence="2 3">FWC-SCC2</strain>
    </source>
</reference>
<dbReference type="GO" id="GO:0005507">
    <property type="term" value="F:copper ion binding"/>
    <property type="evidence" value="ECO:0007669"/>
    <property type="project" value="TreeGrafter"/>
</dbReference>
<dbReference type="GO" id="GO:0055070">
    <property type="term" value="P:copper ion homeostasis"/>
    <property type="evidence" value="ECO:0007669"/>
    <property type="project" value="TreeGrafter"/>
</dbReference>
<dbReference type="AlphaFoldDB" id="A0A483CVN4"/>
<gene>
    <name evidence="2" type="ORF">CUJ86_03210</name>
</gene>
<evidence type="ECO:0000313" key="3">
    <source>
        <dbReference type="Proteomes" id="UP000292580"/>
    </source>
</evidence>
<dbReference type="GO" id="GO:0043682">
    <property type="term" value="F:P-type divalent copper transporter activity"/>
    <property type="evidence" value="ECO:0007669"/>
    <property type="project" value="TreeGrafter"/>
</dbReference>
<sequence length="275" mass="29630">MTVAVVFDSAGTLLKSYRTARDVVAGKTLSGVETTLLTCMDRSRVLIALHASSRDVIAAPPDEYLSTYLCDRSVGFGISCLRQVIPHERLAEILYSDRRALVGDLQVCIRDVWGTLREESLVVMDSGAILNLSLGGIEFTVTAGGRPFEGAKEAIADLHSMGVATFIASGDRAAKLERIADHLGIPRDQVHGIATPSIKAQIVEDLKRCYGTVVMVGDGINDLQAFRKADISILSEQQSNEKPQELCSAADYIVGNVSEVVPIVRDISGREVVSI</sequence>
<accession>A0A483CVN4</accession>
<dbReference type="PANTHER" id="PTHR43520">
    <property type="entry name" value="ATP7, ISOFORM B"/>
    <property type="match status" value="1"/>
</dbReference>
<protein>
    <submittedName>
        <fullName evidence="2">Haloacid dehalogenase</fullName>
    </submittedName>
</protein>
<dbReference type="Gene3D" id="3.40.50.1000">
    <property type="entry name" value="HAD superfamily/HAD-like"/>
    <property type="match status" value="1"/>
</dbReference>
<proteinExistence type="predicted"/>
<dbReference type="PANTHER" id="PTHR43520:SF8">
    <property type="entry name" value="P-TYPE CU(+) TRANSPORTER"/>
    <property type="match status" value="1"/>
</dbReference>
<organism evidence="2 3">
    <name type="scientific">Methanofollis fontis</name>
    <dbReference type="NCBI Taxonomy" id="2052832"/>
    <lineage>
        <taxon>Archaea</taxon>
        <taxon>Methanobacteriati</taxon>
        <taxon>Methanobacteriota</taxon>
        <taxon>Stenosarchaea group</taxon>
        <taxon>Methanomicrobia</taxon>
        <taxon>Methanomicrobiales</taxon>
        <taxon>Methanomicrobiaceae</taxon>
        <taxon>Methanofollis</taxon>
    </lineage>
</organism>
<comment type="caution">
    <text evidence="2">The sequence shown here is derived from an EMBL/GenBank/DDBJ whole genome shotgun (WGS) entry which is preliminary data.</text>
</comment>
<dbReference type="InterPro" id="IPR036412">
    <property type="entry name" value="HAD-like_sf"/>
</dbReference>
<dbReference type="PRINTS" id="PR00119">
    <property type="entry name" value="CATATPASE"/>
</dbReference>
<dbReference type="EMBL" id="PGCL01000001">
    <property type="protein sequence ID" value="TAJ45736.1"/>
    <property type="molecule type" value="Genomic_DNA"/>
</dbReference>
<evidence type="ECO:0000256" key="1">
    <source>
        <dbReference type="ARBA" id="ARBA00022967"/>
    </source>
</evidence>
<dbReference type="InterPro" id="IPR023214">
    <property type="entry name" value="HAD_sf"/>
</dbReference>
<dbReference type="SUPFAM" id="SSF56784">
    <property type="entry name" value="HAD-like"/>
    <property type="match status" value="1"/>
</dbReference>
<name>A0A483CVN4_9EURY</name>
<evidence type="ECO:0000313" key="2">
    <source>
        <dbReference type="EMBL" id="TAJ45736.1"/>
    </source>
</evidence>
<dbReference type="RefSeq" id="WP_130646100.1">
    <property type="nucleotide sequence ID" value="NZ_PGCL01000001.1"/>
</dbReference>
<dbReference type="Proteomes" id="UP000292580">
    <property type="component" value="Unassembled WGS sequence"/>
</dbReference>
<keyword evidence="1" id="KW-1278">Translocase</keyword>
<keyword evidence="3" id="KW-1185">Reference proteome</keyword>